<evidence type="ECO:0000313" key="1">
    <source>
        <dbReference type="EMBL" id="AOX17437.1"/>
    </source>
</evidence>
<sequence>MTTEPSVRVVMMQRDEGALLMAWLSHYARLFGMNHLTLLDNGSTDPLTLHLLDHAAACGATVLQEYRHSGDF</sequence>
<dbReference type="AlphaFoldDB" id="A0A1D8UVA9"/>
<name>A0A1D8UVA9_9PROT</name>
<accession>A0A1D8UVA9</accession>
<keyword evidence="2" id="KW-1185">Reference proteome</keyword>
<organism evidence="1 2">
    <name type="scientific">Kozakia baliensis</name>
    <dbReference type="NCBI Taxonomy" id="153496"/>
    <lineage>
        <taxon>Bacteria</taxon>
        <taxon>Pseudomonadati</taxon>
        <taxon>Pseudomonadota</taxon>
        <taxon>Alphaproteobacteria</taxon>
        <taxon>Acetobacterales</taxon>
        <taxon>Acetobacteraceae</taxon>
        <taxon>Kozakia</taxon>
    </lineage>
</organism>
<evidence type="ECO:0000313" key="2">
    <source>
        <dbReference type="Proteomes" id="UP000179145"/>
    </source>
</evidence>
<dbReference type="KEGG" id="kba:A0U89_10125"/>
<dbReference type="RefSeq" id="WP_070403034.1">
    <property type="nucleotide sequence ID" value="NZ_BJVW01000001.1"/>
</dbReference>
<dbReference type="STRING" id="153496.A0U89_10125"/>
<dbReference type="EMBL" id="CP014674">
    <property type="protein sequence ID" value="AOX17437.1"/>
    <property type="molecule type" value="Genomic_DNA"/>
</dbReference>
<protein>
    <submittedName>
        <fullName evidence="1">Uncharacterized protein</fullName>
    </submittedName>
</protein>
<reference evidence="1 2" key="1">
    <citation type="journal article" date="2016" name="Microb. Cell Fact.">
        <title>Dissection of exopolysaccharide biosynthesis in Kozakia baliensis.</title>
        <authorList>
            <person name="Brandt J.U."/>
            <person name="Jakob F."/>
            <person name="Behr J."/>
            <person name="Geissler A.J."/>
            <person name="Vogel R.F."/>
        </authorList>
    </citation>
    <scope>NUCLEOTIDE SEQUENCE [LARGE SCALE GENOMIC DNA]</scope>
    <source>
        <strain evidence="1 2">DSM 14400</strain>
    </source>
</reference>
<gene>
    <name evidence="1" type="ORF">A0U89_10125</name>
</gene>
<proteinExistence type="predicted"/>
<dbReference type="OrthoDB" id="8245240at2"/>
<dbReference type="Proteomes" id="UP000179145">
    <property type="component" value="Chromosome"/>
</dbReference>